<reference evidence="1" key="1">
    <citation type="submission" date="2022-07" db="EMBL/GenBank/DDBJ databases">
        <title>Genome Sequence of Lecanicillium saksenae.</title>
        <authorList>
            <person name="Buettner E."/>
        </authorList>
    </citation>
    <scope>NUCLEOTIDE SEQUENCE</scope>
    <source>
        <strain evidence="1">VT-O1</strain>
    </source>
</reference>
<organism evidence="1 2">
    <name type="scientific">Lecanicillium saksenae</name>
    <dbReference type="NCBI Taxonomy" id="468837"/>
    <lineage>
        <taxon>Eukaryota</taxon>
        <taxon>Fungi</taxon>
        <taxon>Dikarya</taxon>
        <taxon>Ascomycota</taxon>
        <taxon>Pezizomycotina</taxon>
        <taxon>Sordariomycetes</taxon>
        <taxon>Hypocreomycetidae</taxon>
        <taxon>Hypocreales</taxon>
        <taxon>Cordycipitaceae</taxon>
        <taxon>Lecanicillium</taxon>
    </lineage>
</organism>
<dbReference type="Proteomes" id="UP001148737">
    <property type="component" value="Unassembled WGS sequence"/>
</dbReference>
<sequence>MRFTTRLACALLAALPLASAYPSELLRSNKEFCNSQPSDYLLSLHEKIANGEKNTMEKIAKGEQIIQETLERGEAGLVSRDGPGMTVTRRDTGDLITLDAWFHVVHSSNLTSEGYITVRYICPVHS</sequence>
<gene>
    <name evidence="1" type="ORF">NLG97_g10178</name>
</gene>
<dbReference type="EMBL" id="JANAKD010002406">
    <property type="protein sequence ID" value="KAJ3473694.1"/>
    <property type="molecule type" value="Genomic_DNA"/>
</dbReference>
<evidence type="ECO:0000313" key="2">
    <source>
        <dbReference type="Proteomes" id="UP001148737"/>
    </source>
</evidence>
<proteinExistence type="predicted"/>
<name>A0ACC1QGN2_9HYPO</name>
<evidence type="ECO:0000313" key="1">
    <source>
        <dbReference type="EMBL" id="KAJ3473694.1"/>
    </source>
</evidence>
<keyword evidence="2" id="KW-1185">Reference proteome</keyword>
<accession>A0ACC1QGN2</accession>
<comment type="caution">
    <text evidence="1">The sequence shown here is derived from an EMBL/GenBank/DDBJ whole genome shotgun (WGS) entry which is preliminary data.</text>
</comment>
<protein>
    <submittedName>
        <fullName evidence="1">Uncharacterized protein</fullName>
    </submittedName>
</protein>